<feature type="compositionally biased region" description="Acidic residues" evidence="1">
    <location>
        <begin position="26"/>
        <end position="43"/>
    </location>
</feature>
<evidence type="ECO:0000256" key="2">
    <source>
        <dbReference type="SAM" id="Phobius"/>
    </source>
</evidence>
<comment type="caution">
    <text evidence="3">The sequence shown here is derived from an EMBL/GenBank/DDBJ whole genome shotgun (WGS) entry which is preliminary data.</text>
</comment>
<feature type="compositionally biased region" description="Basic and acidic residues" evidence="1">
    <location>
        <begin position="1"/>
        <end position="13"/>
    </location>
</feature>
<sequence>MKPEESQKQRSQQDPEQLVESPPPYDFDEDPSLAQDSDSDADADALVTMAPGEKSRKFPHNMDIVFLPNAKAIDMAKVDWEARFFVHAKDMPRLMKQGFYWTEANLLLGVAGATVASIILQI</sequence>
<keyword evidence="2" id="KW-1133">Transmembrane helix</keyword>
<feature type="region of interest" description="Disordered" evidence="1">
    <location>
        <begin position="1"/>
        <end position="44"/>
    </location>
</feature>
<keyword evidence="2" id="KW-0812">Transmembrane</keyword>
<proteinExistence type="predicted"/>
<reference evidence="3 4" key="1">
    <citation type="submission" date="2017-08" db="EMBL/GenBank/DDBJ databases">
        <title>Harnessing the power of phylogenomics to disentangle the directionality and signatures of interkingdom host jumping in the parasitic fungal genus Tolypocladium.</title>
        <authorList>
            <person name="Quandt C.A."/>
            <person name="Patterson W."/>
            <person name="Spatafora J.W."/>
        </authorList>
    </citation>
    <scope>NUCLEOTIDE SEQUENCE [LARGE SCALE GENOMIC DNA]</scope>
    <source>
        <strain evidence="3 4">CBS 113982</strain>
    </source>
</reference>
<feature type="transmembrane region" description="Helical" evidence="2">
    <location>
        <begin position="99"/>
        <end position="120"/>
    </location>
</feature>
<gene>
    <name evidence="3" type="ORF">TCAP_03708</name>
</gene>
<dbReference type="Proteomes" id="UP000236621">
    <property type="component" value="Unassembled WGS sequence"/>
</dbReference>
<accession>A0A2K3QFP4</accession>
<dbReference type="OrthoDB" id="4589291at2759"/>
<name>A0A2K3QFP4_9HYPO</name>
<dbReference type="EMBL" id="NRSZ01000560">
    <property type="protein sequence ID" value="PNY26364.1"/>
    <property type="molecule type" value="Genomic_DNA"/>
</dbReference>
<keyword evidence="2" id="KW-0472">Membrane</keyword>
<keyword evidence="4" id="KW-1185">Reference proteome</keyword>
<evidence type="ECO:0000313" key="4">
    <source>
        <dbReference type="Proteomes" id="UP000236621"/>
    </source>
</evidence>
<protein>
    <submittedName>
        <fullName evidence="3">Uncharacterized protein</fullName>
    </submittedName>
</protein>
<organism evidence="3 4">
    <name type="scientific">Tolypocladium capitatum</name>
    <dbReference type="NCBI Taxonomy" id="45235"/>
    <lineage>
        <taxon>Eukaryota</taxon>
        <taxon>Fungi</taxon>
        <taxon>Dikarya</taxon>
        <taxon>Ascomycota</taxon>
        <taxon>Pezizomycotina</taxon>
        <taxon>Sordariomycetes</taxon>
        <taxon>Hypocreomycetidae</taxon>
        <taxon>Hypocreales</taxon>
        <taxon>Ophiocordycipitaceae</taxon>
        <taxon>Tolypocladium</taxon>
    </lineage>
</organism>
<evidence type="ECO:0000256" key="1">
    <source>
        <dbReference type="SAM" id="MobiDB-lite"/>
    </source>
</evidence>
<dbReference type="AlphaFoldDB" id="A0A2K3QFP4"/>
<evidence type="ECO:0000313" key="3">
    <source>
        <dbReference type="EMBL" id="PNY26364.1"/>
    </source>
</evidence>